<evidence type="ECO:0000313" key="2">
    <source>
        <dbReference type="EMBL" id="MRN57067.1"/>
    </source>
</evidence>
<dbReference type="GO" id="GO:0016787">
    <property type="term" value="F:hydrolase activity"/>
    <property type="evidence" value="ECO:0007669"/>
    <property type="project" value="UniProtKB-KW"/>
</dbReference>
<feature type="domain" description="Beta-lactamase-related" evidence="1">
    <location>
        <begin position="11"/>
        <end position="294"/>
    </location>
</feature>
<proteinExistence type="predicted"/>
<sequence>MNILSQICVNALKDSGTPGVAMAALETEMDVERHTFGLLCKKGNASVRSTTLFQAASLSKPVTAWGVMKLVETGRIYLEDTVYEGLTVRHLLSHTGGLEAVHDLGIRPHEGSGDLLSNVRSAHPVGQFWYTNAGYTLLQLLIEKVSGRSFADYMYEEILEPLGMINSSFSLGHDELVDDVAAGHSYLGQQVPVLWHAQQAAAGLHTTLDDLICFAQANLNGGAGVLQPDMVALMHNRVERPIPYGLGYHILTLPNSTRLIWHSGHNRGFRTWIGFVPKRQKALVMLTNSDFGQSVIADVVRNWLELMIDNVPDSAKQTLDLLP</sequence>
<evidence type="ECO:0000259" key="1">
    <source>
        <dbReference type="Pfam" id="PF00144"/>
    </source>
</evidence>
<protein>
    <submittedName>
        <fullName evidence="2">Serine hydrolase</fullName>
    </submittedName>
</protein>
<organism evidence="2 3">
    <name type="scientific">Paenibacillus monticola</name>
    <dbReference type="NCBI Taxonomy" id="2666075"/>
    <lineage>
        <taxon>Bacteria</taxon>
        <taxon>Bacillati</taxon>
        <taxon>Bacillota</taxon>
        <taxon>Bacilli</taxon>
        <taxon>Bacillales</taxon>
        <taxon>Paenibacillaceae</taxon>
        <taxon>Paenibacillus</taxon>
    </lineage>
</organism>
<dbReference type="AlphaFoldDB" id="A0A7X2L4H8"/>
<keyword evidence="3" id="KW-1185">Reference proteome</keyword>
<accession>A0A7X2L4H8</accession>
<dbReference type="EMBL" id="WJXB01000019">
    <property type="protein sequence ID" value="MRN57067.1"/>
    <property type="molecule type" value="Genomic_DNA"/>
</dbReference>
<dbReference type="PANTHER" id="PTHR46825:SF12">
    <property type="entry name" value="PENICILLIN-BINDING PROTEIN 4"/>
    <property type="match status" value="1"/>
</dbReference>
<reference evidence="2 3" key="1">
    <citation type="submission" date="2019-11" db="EMBL/GenBank/DDBJ databases">
        <title>Paenibacillus monticola sp. nov., a novel PGPR strain isolated from mountain sample in China.</title>
        <authorList>
            <person name="Zhao Q."/>
            <person name="Li H.-P."/>
            <person name="Zhang J.-L."/>
        </authorList>
    </citation>
    <scope>NUCLEOTIDE SEQUENCE [LARGE SCALE GENOMIC DNA]</scope>
    <source>
        <strain evidence="2 3">LC-T2</strain>
    </source>
</reference>
<gene>
    <name evidence="2" type="ORF">GJB61_29450</name>
</gene>
<dbReference type="Proteomes" id="UP000463051">
    <property type="component" value="Unassembled WGS sequence"/>
</dbReference>
<dbReference type="Pfam" id="PF00144">
    <property type="entry name" value="Beta-lactamase"/>
    <property type="match status" value="1"/>
</dbReference>
<dbReference type="Gene3D" id="3.40.710.10">
    <property type="entry name" value="DD-peptidase/beta-lactamase superfamily"/>
    <property type="match status" value="1"/>
</dbReference>
<dbReference type="PANTHER" id="PTHR46825">
    <property type="entry name" value="D-ALANYL-D-ALANINE-CARBOXYPEPTIDASE/ENDOPEPTIDASE AMPH"/>
    <property type="match status" value="1"/>
</dbReference>
<name>A0A7X2L4H8_9BACL</name>
<comment type="caution">
    <text evidence="2">The sequence shown here is derived from an EMBL/GenBank/DDBJ whole genome shotgun (WGS) entry which is preliminary data.</text>
</comment>
<dbReference type="InterPro" id="IPR050491">
    <property type="entry name" value="AmpC-like"/>
</dbReference>
<evidence type="ECO:0000313" key="3">
    <source>
        <dbReference type="Proteomes" id="UP000463051"/>
    </source>
</evidence>
<dbReference type="SUPFAM" id="SSF56601">
    <property type="entry name" value="beta-lactamase/transpeptidase-like"/>
    <property type="match status" value="1"/>
</dbReference>
<dbReference type="InterPro" id="IPR012338">
    <property type="entry name" value="Beta-lactam/transpept-like"/>
</dbReference>
<dbReference type="InterPro" id="IPR001466">
    <property type="entry name" value="Beta-lactam-related"/>
</dbReference>
<dbReference type="RefSeq" id="WP_154122563.1">
    <property type="nucleotide sequence ID" value="NZ_WJXB01000019.1"/>
</dbReference>
<keyword evidence="2" id="KW-0378">Hydrolase</keyword>